<keyword evidence="3" id="KW-1185">Reference proteome</keyword>
<gene>
    <name evidence="2" type="ORF">LX97_01967</name>
</gene>
<evidence type="ECO:0000313" key="3">
    <source>
        <dbReference type="Proteomes" id="UP000248584"/>
    </source>
</evidence>
<proteinExistence type="predicted"/>
<evidence type="ECO:0000259" key="1">
    <source>
        <dbReference type="Pfam" id="PF00149"/>
    </source>
</evidence>
<dbReference type="PANTHER" id="PTHR43143:SF1">
    <property type="entry name" value="SERINE_THREONINE-PROTEIN PHOSPHATASE CPPED1"/>
    <property type="match status" value="1"/>
</dbReference>
<name>A0ABX5PWN7_9FLAO</name>
<sequence length="377" mass="42111">MKSTNLLISFVFIILLTSCKKEIKEKPIIETEEEIVVDTPIFSFSFTGCNRIDRGDQSTANPSTANTYVLKRVLFEIAQKEEQPELFFFLGDLVLAESTNAKLNSQLSAWDAIYKEQEISNSGIEMVAIPGNHEMLYSVEVSENDWHEFPLKGSTDIWLQHMKDYLPDGRVTAPDTLGLDNRLSFSFTRHNVGFVVLNSDTYNPPSKTDIYGKEGQIPVKWVNDQVTSFKNNPSIEHIFVVTHRPYYVDGNPDTSHGGLPQGPDVWPTFEENKVVALLSAHKHDYQRVQPINEKLGGGTYQVIAGNGGSSGEAAFFGYSTITVMKSGNLVLNSVGFDKGMPYTASVPNNPTTSRDSIVLTWEENPSKYYSLTQSKKN</sequence>
<feature type="domain" description="Calcineurin-like phosphoesterase" evidence="1">
    <location>
        <begin position="74"/>
        <end position="285"/>
    </location>
</feature>
<dbReference type="EMBL" id="QKZR01000003">
    <property type="protein sequence ID" value="PZX39613.1"/>
    <property type="molecule type" value="Genomic_DNA"/>
</dbReference>
<dbReference type="Proteomes" id="UP000248584">
    <property type="component" value="Unassembled WGS sequence"/>
</dbReference>
<organism evidence="2 3">
    <name type="scientific">Nonlabens dokdonensis</name>
    <dbReference type="NCBI Taxonomy" id="328515"/>
    <lineage>
        <taxon>Bacteria</taxon>
        <taxon>Pseudomonadati</taxon>
        <taxon>Bacteroidota</taxon>
        <taxon>Flavobacteriia</taxon>
        <taxon>Flavobacteriales</taxon>
        <taxon>Flavobacteriaceae</taxon>
        <taxon>Nonlabens</taxon>
    </lineage>
</organism>
<dbReference type="Gene3D" id="3.60.21.10">
    <property type="match status" value="1"/>
</dbReference>
<dbReference type="SUPFAM" id="SSF56300">
    <property type="entry name" value="Metallo-dependent phosphatases"/>
    <property type="match status" value="1"/>
</dbReference>
<dbReference type="InterPro" id="IPR029052">
    <property type="entry name" value="Metallo-depent_PP-like"/>
</dbReference>
<dbReference type="PROSITE" id="PS51257">
    <property type="entry name" value="PROKAR_LIPOPROTEIN"/>
    <property type="match status" value="1"/>
</dbReference>
<dbReference type="InterPro" id="IPR051918">
    <property type="entry name" value="STPP_CPPED1"/>
</dbReference>
<dbReference type="InterPro" id="IPR018171">
    <property type="entry name" value="Pept_tRNA_hydro_CS"/>
</dbReference>
<dbReference type="Pfam" id="PF00149">
    <property type="entry name" value="Metallophos"/>
    <property type="match status" value="1"/>
</dbReference>
<accession>A0ABX5PWN7</accession>
<dbReference type="PROSITE" id="PS01195">
    <property type="entry name" value="PEPT_TRNA_HYDROL_1"/>
    <property type="match status" value="1"/>
</dbReference>
<dbReference type="RefSeq" id="WP_015363354.1">
    <property type="nucleotide sequence ID" value="NZ_QKZR01000003.1"/>
</dbReference>
<protein>
    <submittedName>
        <fullName evidence="2">Calcineurin-like phosphoesterase family protein</fullName>
    </submittedName>
</protein>
<reference evidence="2 3" key="1">
    <citation type="submission" date="2018-06" db="EMBL/GenBank/DDBJ databases">
        <title>Genomic Encyclopedia of Archaeal and Bacterial Type Strains, Phase II (KMG-II): from individual species to whole genera.</title>
        <authorList>
            <person name="Goeker M."/>
        </authorList>
    </citation>
    <scope>NUCLEOTIDE SEQUENCE [LARGE SCALE GENOMIC DNA]</scope>
    <source>
        <strain evidence="2 3">DSM 17205</strain>
    </source>
</reference>
<dbReference type="InterPro" id="IPR004843">
    <property type="entry name" value="Calcineurin-like_PHP"/>
</dbReference>
<evidence type="ECO:0000313" key="2">
    <source>
        <dbReference type="EMBL" id="PZX39613.1"/>
    </source>
</evidence>
<dbReference type="PANTHER" id="PTHR43143">
    <property type="entry name" value="METALLOPHOSPHOESTERASE, CALCINEURIN SUPERFAMILY"/>
    <property type="match status" value="1"/>
</dbReference>
<comment type="caution">
    <text evidence="2">The sequence shown here is derived from an EMBL/GenBank/DDBJ whole genome shotgun (WGS) entry which is preliminary data.</text>
</comment>